<evidence type="ECO:0000256" key="5">
    <source>
        <dbReference type="ARBA" id="ARBA00022722"/>
    </source>
</evidence>
<keyword evidence="8 13" id="KW-0269">Exonuclease</keyword>
<reference evidence="16" key="1">
    <citation type="submission" date="2016-10" db="EMBL/GenBank/DDBJ databases">
        <authorList>
            <person name="Varghese N."/>
            <person name="Submissions S."/>
        </authorList>
    </citation>
    <scope>NUCLEOTIDE SEQUENCE [LARGE SCALE GENOMIC DNA]</scope>
    <source>
        <strain evidence="16">DSM 13327</strain>
    </source>
</reference>
<dbReference type="PANTHER" id="PTHR36531">
    <property type="entry name" value="CRISPR-ASSOCIATED EXONUCLEASE CAS4"/>
    <property type="match status" value="1"/>
</dbReference>
<keyword evidence="6 13" id="KW-0479">Metal-binding</keyword>
<dbReference type="InterPro" id="IPR022765">
    <property type="entry name" value="Dna2/Cas4_DUF83"/>
</dbReference>
<evidence type="ECO:0000256" key="8">
    <source>
        <dbReference type="ARBA" id="ARBA00022839"/>
    </source>
</evidence>
<dbReference type="GO" id="GO:0051536">
    <property type="term" value="F:iron-sulfur cluster binding"/>
    <property type="evidence" value="ECO:0007669"/>
    <property type="project" value="UniProtKB-KW"/>
</dbReference>
<evidence type="ECO:0000256" key="4">
    <source>
        <dbReference type="ARBA" id="ARBA00020049"/>
    </source>
</evidence>
<dbReference type="InterPro" id="IPR051827">
    <property type="entry name" value="Cas4_exonuclease"/>
</dbReference>
<dbReference type="GO" id="GO:0051607">
    <property type="term" value="P:defense response to virus"/>
    <property type="evidence" value="ECO:0007669"/>
    <property type="project" value="UniProtKB-KW"/>
</dbReference>
<dbReference type="OrthoDB" id="9781776at2"/>
<comment type="function">
    <text evidence="13">CRISPR (clustered regularly interspaced short palindromic repeat) is an adaptive immune system that provides protection against mobile genetic elements (viruses, transposable elements and conjugative plasmids). CRISPR clusters contain sequences complementary to antecedent mobile elements and target invading nucleic acids. CRISPR clusters are transcribed and processed into CRISPR RNA (crRNA).</text>
</comment>
<keyword evidence="10 13" id="KW-0411">Iron-sulfur</keyword>
<name>A0A1I4NQD2_9FIRM</name>
<sequence length="235" mass="27718">MSIQDLEDNFLMLSGIQHMAFCERQWALIHIEQVWAENVRTVEGQHLHERTDDPFEDETRTTLRTVRAMPLISRKLGLRGIADVVEFHQEKEWIEGKIRQLEGREGWWRPIPVEYKRGRPKKDDRDAVQLCAQAMALEEMMEVSIDTGFLFYAQTKHREKIVLDGPLRLHTIELASRMQQFFREGKTPKATKGKRCSQCSLVKECQPTWTLRHRPVKEYLARMCREEVDDFCDGF</sequence>
<dbReference type="AlphaFoldDB" id="A0A1I4NQD2"/>
<keyword evidence="12 13" id="KW-0464">Manganese</keyword>
<feature type="domain" description="DUF83" evidence="14">
    <location>
        <begin position="14"/>
        <end position="206"/>
    </location>
</feature>
<evidence type="ECO:0000256" key="9">
    <source>
        <dbReference type="ARBA" id="ARBA00023004"/>
    </source>
</evidence>
<dbReference type="GO" id="GO:0046872">
    <property type="term" value="F:metal ion binding"/>
    <property type="evidence" value="ECO:0007669"/>
    <property type="project" value="UniProtKB-KW"/>
</dbReference>
<dbReference type="EC" id="3.1.12.1" evidence="3 13"/>
<evidence type="ECO:0000313" key="15">
    <source>
        <dbReference type="EMBL" id="SFM17517.1"/>
    </source>
</evidence>
<comment type="similarity">
    <text evidence="2 13">Belongs to the CRISPR-associated exonuclease Cas4 family.</text>
</comment>
<evidence type="ECO:0000313" key="16">
    <source>
        <dbReference type="Proteomes" id="UP000199520"/>
    </source>
</evidence>
<dbReference type="PANTHER" id="PTHR36531:SF6">
    <property type="entry name" value="DNA REPLICATION ATP-DEPENDENT HELICASE_NUCLEASE DNA2"/>
    <property type="match status" value="1"/>
</dbReference>
<evidence type="ECO:0000256" key="10">
    <source>
        <dbReference type="ARBA" id="ARBA00023014"/>
    </source>
</evidence>
<evidence type="ECO:0000256" key="6">
    <source>
        <dbReference type="ARBA" id="ARBA00022723"/>
    </source>
</evidence>
<accession>A0A1I4NQD2</accession>
<evidence type="ECO:0000256" key="13">
    <source>
        <dbReference type="RuleBase" id="RU365022"/>
    </source>
</evidence>
<dbReference type="InterPro" id="IPR013343">
    <property type="entry name" value="CRISPR-assoc_prot_Cas4"/>
</dbReference>
<organism evidence="15 16">
    <name type="scientific">Pelosinus propionicus DSM 13327</name>
    <dbReference type="NCBI Taxonomy" id="1123291"/>
    <lineage>
        <taxon>Bacteria</taxon>
        <taxon>Bacillati</taxon>
        <taxon>Bacillota</taxon>
        <taxon>Negativicutes</taxon>
        <taxon>Selenomonadales</taxon>
        <taxon>Sporomusaceae</taxon>
        <taxon>Pelosinus</taxon>
    </lineage>
</organism>
<dbReference type="Pfam" id="PF01930">
    <property type="entry name" value="Cas_Cas4"/>
    <property type="match status" value="1"/>
</dbReference>
<comment type="cofactor">
    <cofactor evidence="13">
        <name>iron-sulfur cluster</name>
        <dbReference type="ChEBI" id="CHEBI:30408"/>
    </cofactor>
</comment>
<evidence type="ECO:0000256" key="7">
    <source>
        <dbReference type="ARBA" id="ARBA00022801"/>
    </source>
</evidence>
<comment type="cofactor">
    <cofactor evidence="1">
        <name>[4Fe-4S] cluster</name>
        <dbReference type="ChEBI" id="CHEBI:49883"/>
    </cofactor>
</comment>
<keyword evidence="7 13" id="KW-0378">Hydrolase</keyword>
<dbReference type="EMBL" id="FOTS01000050">
    <property type="protein sequence ID" value="SFM17517.1"/>
    <property type="molecule type" value="Genomic_DNA"/>
</dbReference>
<keyword evidence="11 13" id="KW-0051">Antiviral defense</keyword>
<evidence type="ECO:0000256" key="1">
    <source>
        <dbReference type="ARBA" id="ARBA00001966"/>
    </source>
</evidence>
<protein>
    <recommendedName>
        <fullName evidence="4 13">CRISPR-associated exonuclease Cas4</fullName>
        <ecNumber evidence="3 13">3.1.12.1</ecNumber>
    </recommendedName>
</protein>
<dbReference type="NCBIfam" id="TIGR00372">
    <property type="entry name" value="cas4"/>
    <property type="match status" value="1"/>
</dbReference>
<keyword evidence="5 13" id="KW-0540">Nuclease</keyword>
<keyword evidence="9 13" id="KW-0408">Iron</keyword>
<dbReference type="Proteomes" id="UP000199520">
    <property type="component" value="Unassembled WGS sequence"/>
</dbReference>
<evidence type="ECO:0000256" key="12">
    <source>
        <dbReference type="ARBA" id="ARBA00023211"/>
    </source>
</evidence>
<comment type="cofactor">
    <cofactor evidence="13">
        <name>Mg(2+)</name>
        <dbReference type="ChEBI" id="CHEBI:18420"/>
    </cofactor>
    <cofactor evidence="13">
        <name>Mn(2+)</name>
        <dbReference type="ChEBI" id="CHEBI:29035"/>
    </cofactor>
    <text evidence="13">Mg(2+) or Mn(2+) required for ssDNA cleavage activity.</text>
</comment>
<dbReference type="GO" id="GO:0004527">
    <property type="term" value="F:exonuclease activity"/>
    <property type="evidence" value="ECO:0007669"/>
    <property type="project" value="UniProtKB-KW"/>
</dbReference>
<evidence type="ECO:0000256" key="2">
    <source>
        <dbReference type="ARBA" id="ARBA00009189"/>
    </source>
</evidence>
<dbReference type="InterPro" id="IPR011604">
    <property type="entry name" value="PDDEXK-like_dom_sf"/>
</dbReference>
<evidence type="ECO:0000256" key="3">
    <source>
        <dbReference type="ARBA" id="ARBA00012768"/>
    </source>
</evidence>
<proteinExistence type="inferred from homology"/>
<evidence type="ECO:0000259" key="14">
    <source>
        <dbReference type="Pfam" id="PF01930"/>
    </source>
</evidence>
<keyword evidence="16" id="KW-1185">Reference proteome</keyword>
<gene>
    <name evidence="15" type="ORF">SAMN04490355_105026</name>
</gene>
<dbReference type="RefSeq" id="WP_090942192.1">
    <property type="nucleotide sequence ID" value="NZ_FOTS01000050.1"/>
</dbReference>
<dbReference type="STRING" id="1123291.SAMN04490355_105026"/>
<dbReference type="Gene3D" id="3.90.320.10">
    <property type="match status" value="1"/>
</dbReference>
<evidence type="ECO:0000256" key="11">
    <source>
        <dbReference type="ARBA" id="ARBA00023118"/>
    </source>
</evidence>